<reference evidence="3" key="1">
    <citation type="journal article" date="2019" name="Int. J. Syst. Evol. Microbiol.">
        <title>The Global Catalogue of Microorganisms (GCM) 10K type strain sequencing project: providing services to taxonomists for standard genome sequencing and annotation.</title>
        <authorList>
            <consortium name="The Broad Institute Genomics Platform"/>
            <consortium name="The Broad Institute Genome Sequencing Center for Infectious Disease"/>
            <person name="Wu L."/>
            <person name="Ma J."/>
        </authorList>
    </citation>
    <scope>NUCLEOTIDE SEQUENCE [LARGE SCALE GENOMIC DNA]</scope>
    <source>
        <strain evidence="3">JCM 17543</strain>
    </source>
</reference>
<evidence type="ECO:0000313" key="2">
    <source>
        <dbReference type="EMBL" id="GAA3892142.1"/>
    </source>
</evidence>
<dbReference type="Proteomes" id="UP001500827">
    <property type="component" value="Unassembled WGS sequence"/>
</dbReference>
<protein>
    <submittedName>
        <fullName evidence="2">Uncharacterized protein</fullName>
    </submittedName>
</protein>
<feature type="chain" id="PRO_5045942517" evidence="1">
    <location>
        <begin position="21"/>
        <end position="340"/>
    </location>
</feature>
<comment type="caution">
    <text evidence="2">The sequence shown here is derived from an EMBL/GenBank/DDBJ whole genome shotgun (WGS) entry which is preliminary data.</text>
</comment>
<name>A0ABP7L4B8_9SPHN</name>
<gene>
    <name evidence="2" type="ORF">GCM10022276_09070</name>
</gene>
<feature type="signal peptide" evidence="1">
    <location>
        <begin position="1"/>
        <end position="20"/>
    </location>
</feature>
<dbReference type="EMBL" id="BAABBM010000001">
    <property type="protein sequence ID" value="GAA3892142.1"/>
    <property type="molecule type" value="Genomic_DNA"/>
</dbReference>
<dbReference type="RefSeq" id="WP_344698496.1">
    <property type="nucleotide sequence ID" value="NZ_BAABBM010000001.1"/>
</dbReference>
<keyword evidence="1" id="KW-0732">Signal</keyword>
<proteinExistence type="predicted"/>
<keyword evidence="3" id="KW-1185">Reference proteome</keyword>
<evidence type="ECO:0000313" key="3">
    <source>
        <dbReference type="Proteomes" id="UP001500827"/>
    </source>
</evidence>
<sequence>MKHRILTLLACTAIAAPAAAEKPLFEASEPIHLKIQAPLQPLIRNRSSDAPVTGTLTDPTGAALPVSLQLRGITRRTSEVCDFPPLRVDFTTAPPQSSPFSGQKRLKLVTHCKSSASFQQLVLLEYSAYRMFNLVSPKSFRVRLANIDYVGADAKPFTSRIGFFIEDLSDVAKRNGTKSSHAPERIPLADLSGPDAARFALFEYMIANYDWSMRAGPPGEECCHNGRLIGPLAPGQTVPIPYDFDFSGFVSAPYAGPPPELDITDIHQRLYRGYCIHNPDAVAAARQFRSLQPQILGVLGQTPGLEPNTQQRATKFLNGFFADIANDESTAARVLKKCVS</sequence>
<accession>A0ABP7L4B8</accession>
<evidence type="ECO:0000256" key="1">
    <source>
        <dbReference type="SAM" id="SignalP"/>
    </source>
</evidence>
<organism evidence="2 3">
    <name type="scientific">Sphingomonas limnosediminicola</name>
    <dbReference type="NCBI Taxonomy" id="940133"/>
    <lineage>
        <taxon>Bacteria</taxon>
        <taxon>Pseudomonadati</taxon>
        <taxon>Pseudomonadota</taxon>
        <taxon>Alphaproteobacteria</taxon>
        <taxon>Sphingomonadales</taxon>
        <taxon>Sphingomonadaceae</taxon>
        <taxon>Sphingomonas</taxon>
    </lineage>
</organism>